<dbReference type="AlphaFoldDB" id="A0A1I8P5L4"/>
<keyword evidence="4" id="KW-0081">Bacteriolytic enzyme</keyword>
<dbReference type="GO" id="GO:0003796">
    <property type="term" value="F:lysozyme activity"/>
    <property type="evidence" value="ECO:0007669"/>
    <property type="project" value="UniProtKB-EC"/>
</dbReference>
<organism evidence="9 10">
    <name type="scientific">Stomoxys calcitrans</name>
    <name type="common">Stable fly</name>
    <name type="synonym">Conops calcitrans</name>
    <dbReference type="NCBI Taxonomy" id="35570"/>
    <lineage>
        <taxon>Eukaryota</taxon>
        <taxon>Metazoa</taxon>
        <taxon>Ecdysozoa</taxon>
        <taxon>Arthropoda</taxon>
        <taxon>Hexapoda</taxon>
        <taxon>Insecta</taxon>
        <taxon>Pterygota</taxon>
        <taxon>Neoptera</taxon>
        <taxon>Endopterygota</taxon>
        <taxon>Diptera</taxon>
        <taxon>Brachycera</taxon>
        <taxon>Muscomorpha</taxon>
        <taxon>Muscoidea</taxon>
        <taxon>Muscidae</taxon>
        <taxon>Stomoxys</taxon>
    </lineage>
</organism>
<feature type="disulfide bond" evidence="7">
    <location>
        <begin position="88"/>
        <end position="94"/>
    </location>
</feature>
<feature type="chain" id="PRO_5009326200" description="lysozyme" evidence="8">
    <location>
        <begin position="25"/>
        <end position="154"/>
    </location>
</feature>
<keyword evidence="7" id="KW-1015">Disulfide bond</keyword>
<dbReference type="VEuPathDB" id="VectorBase:SCAU004987"/>
<dbReference type="KEGG" id="scac:106082278"/>
<name>A0A1I8P5L4_STOCA</name>
<evidence type="ECO:0000256" key="6">
    <source>
        <dbReference type="ARBA" id="ARBA00023295"/>
    </source>
</evidence>
<dbReference type="Pfam" id="PF05497">
    <property type="entry name" value="Destabilase"/>
    <property type="match status" value="1"/>
</dbReference>
<evidence type="ECO:0000313" key="9">
    <source>
        <dbReference type="EnsemblMetazoa" id="SCAU004987-PA"/>
    </source>
</evidence>
<proteinExistence type="predicted"/>
<dbReference type="STRING" id="35570.A0A1I8P5L4"/>
<protein>
    <recommendedName>
        <fullName evidence="2">lysozyme</fullName>
        <ecNumber evidence="2">3.2.1.17</ecNumber>
    </recommendedName>
</protein>
<evidence type="ECO:0000256" key="3">
    <source>
        <dbReference type="ARBA" id="ARBA00022529"/>
    </source>
</evidence>
<evidence type="ECO:0000256" key="1">
    <source>
        <dbReference type="ARBA" id="ARBA00000632"/>
    </source>
</evidence>
<gene>
    <name evidence="9" type="primary">106082278</name>
</gene>
<evidence type="ECO:0000256" key="7">
    <source>
        <dbReference type="PIRSR" id="PIRSR608597-3"/>
    </source>
</evidence>
<dbReference type="GO" id="GO:0031640">
    <property type="term" value="P:killing of cells of another organism"/>
    <property type="evidence" value="ECO:0007669"/>
    <property type="project" value="UniProtKB-KW"/>
</dbReference>
<sequence>MSTKNYYAWMVAGVCLALFAMTIAQQDKPVTDICLGCICEAISGCNQTNFCQGGVCGLFRITWPYWADGGKLTINNEPIESETAYPNCVNDPYCAANTIQNYMLKYGQDCNNDGVVNCFDYAAIHKLGGYGCTGELSHKYVTDLELCLKSYKAN</sequence>
<dbReference type="PANTHER" id="PTHR11195">
    <property type="entry name" value="DESTABILASE-RELATED"/>
    <property type="match status" value="1"/>
</dbReference>
<dbReference type="PANTHER" id="PTHR11195:SF22">
    <property type="entry name" value="LYSOZYME"/>
    <property type="match status" value="1"/>
</dbReference>
<dbReference type="OrthoDB" id="6337871at2759"/>
<evidence type="ECO:0000313" key="10">
    <source>
        <dbReference type="Proteomes" id="UP000095300"/>
    </source>
</evidence>
<dbReference type="EC" id="3.2.1.17" evidence="2"/>
<comment type="catalytic activity">
    <reaction evidence="1">
        <text>Hydrolysis of (1-&gt;4)-beta-linkages between N-acetylmuramic acid and N-acetyl-D-glucosamine residues in a peptidoglycan and between N-acetyl-D-glucosamine residues in chitodextrins.</text>
        <dbReference type="EC" id="3.2.1.17"/>
    </reaction>
</comment>
<dbReference type="CDD" id="cd16890">
    <property type="entry name" value="lyz_i"/>
    <property type="match status" value="1"/>
</dbReference>
<keyword evidence="5" id="KW-0378">Hydrolase</keyword>
<reference evidence="9" key="1">
    <citation type="submission" date="2020-05" db="UniProtKB">
        <authorList>
            <consortium name="EnsemblMetazoa"/>
        </authorList>
    </citation>
    <scope>IDENTIFICATION</scope>
    <source>
        <strain evidence="9">USDA</strain>
    </source>
</reference>
<keyword evidence="8" id="KW-0732">Signal</keyword>
<keyword evidence="10" id="KW-1185">Reference proteome</keyword>
<evidence type="ECO:0000256" key="4">
    <source>
        <dbReference type="ARBA" id="ARBA00022638"/>
    </source>
</evidence>
<feature type="signal peptide" evidence="8">
    <location>
        <begin position="1"/>
        <end position="24"/>
    </location>
</feature>
<dbReference type="FunFam" id="1.10.530.10:FF:000019">
    <property type="entry name" value="lysozyme"/>
    <property type="match status" value="1"/>
</dbReference>
<dbReference type="EnsemblMetazoa" id="SCAU004987-RA">
    <property type="protein sequence ID" value="SCAU004987-PA"/>
    <property type="gene ID" value="SCAU004987"/>
</dbReference>
<accession>A0A1I8P5L4</accession>
<evidence type="ECO:0000256" key="5">
    <source>
        <dbReference type="ARBA" id="ARBA00022801"/>
    </source>
</evidence>
<dbReference type="Proteomes" id="UP000095300">
    <property type="component" value="Unassembled WGS sequence"/>
</dbReference>
<feature type="disulfide bond" evidence="7">
    <location>
        <begin position="34"/>
        <end position="118"/>
    </location>
</feature>
<evidence type="ECO:0000256" key="8">
    <source>
        <dbReference type="SAM" id="SignalP"/>
    </source>
</evidence>
<feature type="disulfide bond" evidence="7">
    <location>
        <begin position="39"/>
        <end position="45"/>
    </location>
</feature>
<keyword evidence="3" id="KW-0929">Antimicrobial</keyword>
<dbReference type="InterPro" id="IPR008597">
    <property type="entry name" value="Invert_lysozyme"/>
</dbReference>
<dbReference type="GO" id="GO:0042742">
    <property type="term" value="P:defense response to bacterium"/>
    <property type="evidence" value="ECO:0007669"/>
    <property type="project" value="UniProtKB-KW"/>
</dbReference>
<feature type="disulfide bond" evidence="7">
    <location>
        <begin position="51"/>
        <end position="56"/>
    </location>
</feature>
<dbReference type="PROSITE" id="PS51909">
    <property type="entry name" value="LYSOZYME_I"/>
    <property type="match status" value="1"/>
</dbReference>
<dbReference type="Gene3D" id="1.10.530.10">
    <property type="match status" value="1"/>
</dbReference>
<keyword evidence="6" id="KW-0326">Glycosidase</keyword>
<evidence type="ECO:0000256" key="2">
    <source>
        <dbReference type="ARBA" id="ARBA00012732"/>
    </source>
</evidence>